<dbReference type="Pfam" id="PF13181">
    <property type="entry name" value="TPR_8"/>
    <property type="match status" value="2"/>
</dbReference>
<dbReference type="EMBL" id="JBHUHZ010000001">
    <property type="protein sequence ID" value="MFD2161612.1"/>
    <property type="molecule type" value="Genomic_DNA"/>
</dbReference>
<protein>
    <submittedName>
        <fullName evidence="4">Transglutaminase domain-containing protein</fullName>
    </submittedName>
</protein>
<feature type="repeat" description="TPR" evidence="1">
    <location>
        <begin position="566"/>
        <end position="599"/>
    </location>
</feature>
<dbReference type="Proteomes" id="UP001597387">
    <property type="component" value="Unassembled WGS sequence"/>
</dbReference>
<reference evidence="5" key="1">
    <citation type="journal article" date="2019" name="Int. J. Syst. Evol. Microbiol.">
        <title>The Global Catalogue of Microorganisms (GCM) 10K type strain sequencing project: providing services to taxonomists for standard genome sequencing and annotation.</title>
        <authorList>
            <consortium name="The Broad Institute Genomics Platform"/>
            <consortium name="The Broad Institute Genome Sequencing Center for Infectious Disease"/>
            <person name="Wu L."/>
            <person name="Ma J."/>
        </authorList>
    </citation>
    <scope>NUCLEOTIDE SEQUENCE [LARGE SCALE GENOMIC DNA]</scope>
    <source>
        <strain evidence="5">KCTC 42217</strain>
    </source>
</reference>
<dbReference type="PANTHER" id="PTHR44366:SF1">
    <property type="entry name" value="UDP-N-ACETYLGLUCOSAMINE--PEPTIDE N-ACETYLGLUCOSAMINYLTRANSFERASE 110 KDA SUBUNIT"/>
    <property type="match status" value="1"/>
</dbReference>
<evidence type="ECO:0000256" key="1">
    <source>
        <dbReference type="PROSITE-ProRule" id="PRU00339"/>
    </source>
</evidence>
<feature type="chain" id="PRO_5047187566" evidence="2">
    <location>
        <begin position="27"/>
        <end position="1254"/>
    </location>
</feature>
<dbReference type="InterPro" id="IPR002931">
    <property type="entry name" value="Transglutaminase-like"/>
</dbReference>
<organism evidence="4 5">
    <name type="scientific">Paradesertivirga mongoliensis</name>
    <dbReference type="NCBI Taxonomy" id="2100740"/>
    <lineage>
        <taxon>Bacteria</taxon>
        <taxon>Pseudomonadati</taxon>
        <taxon>Bacteroidota</taxon>
        <taxon>Sphingobacteriia</taxon>
        <taxon>Sphingobacteriales</taxon>
        <taxon>Sphingobacteriaceae</taxon>
        <taxon>Paradesertivirga</taxon>
    </lineage>
</organism>
<dbReference type="PROSITE" id="PS50005">
    <property type="entry name" value="TPR"/>
    <property type="match status" value="2"/>
</dbReference>
<dbReference type="SUPFAM" id="SSF54001">
    <property type="entry name" value="Cysteine proteinases"/>
    <property type="match status" value="1"/>
</dbReference>
<dbReference type="InterPro" id="IPR037919">
    <property type="entry name" value="OGT"/>
</dbReference>
<proteinExistence type="predicted"/>
<dbReference type="SMART" id="SM00460">
    <property type="entry name" value="TGc"/>
    <property type="match status" value="1"/>
</dbReference>
<keyword evidence="1" id="KW-0802">TPR repeat</keyword>
<sequence length="1254" mass="142975">MNHHYNYLAKTFASLFLMLAVFTSKAQTNLEQGTAAFLKNDKALAASKFAEALKNPTEKKEALLWLLLLSENTPAAGKPFDFFQEFLKEEPQAAPYIFALWSSPAVTDGYSRKTNENLAFLKKLAENKEVDGSLNAMAHSMIGSHYEKIKNKSEAERAFAKIGAIENWTIAGEFENISGSGFDKNFDAIKKPQTDAVFTNRYGAPVKWFSPQFNRKDKWFDFTYYGNPMEAVVFAQTFVNSPVEQEVQLRAGVSGSMKVWVNDQIVVSEPEERNNDLDSYISSVKLHQGFNRILVQVGESYAGRSNFLIRITDNKGQPVSNLTAQSKPEIYSAESTFKPVPVLPFAEQYFSNKIKEDPKNILNYILLAKIYLRSDKVYESRKTLETVRKNHPMSTFLNLLMVELFARSQDKTGLESSQEDIKMNDPESVAALEYLYDEYVAKEDYVKAEEYLAKLEKIYGAGDKEMLSKRISMAGYNKKQVELIRLAEEAYSKYPDQQRFVEYKVLIETEVKKNNKAAIEVLKKYLAQNDDLSTASSLANIYFKTGKVDDGIKVFQNEINYNPVAVGIYSKMSEIYVQLQNFSKAEEYIKKAIEMAPYSAPYHSQLANIYAEQGKKDLAARSYQNSLTLYPADYTSIQELRKLENKKDVYDYFKQYNIEEIIKKAPAASTYPEDDVVILSENAQTVIYPSGASEERHMMLAKILNSSGLEKWKEYAAEVKNWQSYIIENSEVIKANGSKVKAEVNNNEMVFTNLEVGDCIYVRYKTFNYSKGRLADKFWDTFYFSHSYPYVNTSYSLLIAKGQKIHYNFSQKNVEPVKSSAGDEFDLYHWELQNQESIKHEDKMPAFDDVANLLHISTIPDWNYVSTWYNDLASAKARPNYEVKEAVKTIFDGKKYSDTEKAKMIYDYITRNITYSSVSFRQSGLVPQNPSTVLNTRIGDCKDVSTLFLAMAKEVGINAQLVLVSTKDNGMKSLLLPSINFNHCMVKIKTDDKVRYLELTSNYLPFSSFSSSAVNSVILDIDDKTEKKEIRYLNPDTRKLNNIYRYTKINVDNEDLVVSEKNYKVGALSGFSRENYINLSEKDRMKSMQESLTSWIPSAELTKLSFVNIENTGNRDTLHVAIDYKLKNEVKKIGGIVILSLPWSDKALASDISFTTSPRLFPIDLSKLYNIDTEAEEITFQVPADKVLIENITPVNLSNEYIDYSLSVKANGKSISYARSFKIKNPIIPAEKSSEFNEFYKKIIAADSKQIALR</sequence>
<keyword evidence="5" id="KW-1185">Reference proteome</keyword>
<dbReference type="InterPro" id="IPR019734">
    <property type="entry name" value="TPR_rpt"/>
</dbReference>
<feature type="repeat" description="TPR" evidence="1">
    <location>
        <begin position="600"/>
        <end position="633"/>
    </location>
</feature>
<accession>A0ABW4ZIE6</accession>
<evidence type="ECO:0000259" key="3">
    <source>
        <dbReference type="SMART" id="SM00460"/>
    </source>
</evidence>
<comment type="caution">
    <text evidence="4">The sequence shown here is derived from an EMBL/GenBank/DDBJ whole genome shotgun (WGS) entry which is preliminary data.</text>
</comment>
<evidence type="ECO:0000313" key="4">
    <source>
        <dbReference type="EMBL" id="MFD2161612.1"/>
    </source>
</evidence>
<dbReference type="Gene3D" id="1.25.40.10">
    <property type="entry name" value="Tetratricopeptide repeat domain"/>
    <property type="match status" value="2"/>
</dbReference>
<dbReference type="Gene3D" id="2.60.40.3140">
    <property type="match status" value="1"/>
</dbReference>
<dbReference type="PANTHER" id="PTHR44366">
    <property type="entry name" value="UDP-N-ACETYLGLUCOSAMINE--PEPTIDE N-ACETYLGLUCOSAMINYLTRANSFERASE 110 KDA SUBUNIT"/>
    <property type="match status" value="1"/>
</dbReference>
<dbReference type="Gene3D" id="3.10.620.30">
    <property type="match status" value="1"/>
</dbReference>
<evidence type="ECO:0000313" key="5">
    <source>
        <dbReference type="Proteomes" id="UP001597387"/>
    </source>
</evidence>
<dbReference type="InterPro" id="IPR024618">
    <property type="entry name" value="DUF3857"/>
</dbReference>
<keyword evidence="2" id="KW-0732">Signal</keyword>
<dbReference type="Pfam" id="PF12969">
    <property type="entry name" value="DUF3857"/>
    <property type="match status" value="1"/>
</dbReference>
<gene>
    <name evidence="4" type="ORF">ACFSJU_04355</name>
</gene>
<dbReference type="Pfam" id="PF01841">
    <property type="entry name" value="Transglut_core"/>
    <property type="match status" value="1"/>
</dbReference>
<evidence type="ECO:0000256" key="2">
    <source>
        <dbReference type="SAM" id="SignalP"/>
    </source>
</evidence>
<feature type="signal peptide" evidence="2">
    <location>
        <begin position="1"/>
        <end position="26"/>
    </location>
</feature>
<feature type="domain" description="Transglutaminase-like" evidence="3">
    <location>
        <begin position="933"/>
        <end position="1001"/>
    </location>
</feature>
<dbReference type="Gene3D" id="2.60.120.1130">
    <property type="match status" value="1"/>
</dbReference>
<dbReference type="SUPFAM" id="SSF48452">
    <property type="entry name" value="TPR-like"/>
    <property type="match status" value="2"/>
</dbReference>
<dbReference type="InterPro" id="IPR038765">
    <property type="entry name" value="Papain-like_cys_pep_sf"/>
</dbReference>
<name>A0ABW4ZIE6_9SPHI</name>
<dbReference type="SMART" id="SM00028">
    <property type="entry name" value="TPR"/>
    <property type="match status" value="3"/>
</dbReference>
<dbReference type="RefSeq" id="WP_255898916.1">
    <property type="nucleotide sequence ID" value="NZ_JAFMZO010000001.1"/>
</dbReference>
<dbReference type="InterPro" id="IPR011990">
    <property type="entry name" value="TPR-like_helical_dom_sf"/>
</dbReference>